<proteinExistence type="predicted"/>
<keyword evidence="3" id="KW-1185">Reference proteome</keyword>
<protein>
    <submittedName>
        <fullName evidence="2">Uncharacterized protein</fullName>
    </submittedName>
</protein>
<name>A0ABT5B6U4_9BACT</name>
<organism evidence="2 3">
    <name type="scientific">Nannocystis radixulma</name>
    <dbReference type="NCBI Taxonomy" id="2995305"/>
    <lineage>
        <taxon>Bacteria</taxon>
        <taxon>Pseudomonadati</taxon>
        <taxon>Myxococcota</taxon>
        <taxon>Polyangia</taxon>
        <taxon>Nannocystales</taxon>
        <taxon>Nannocystaceae</taxon>
        <taxon>Nannocystis</taxon>
    </lineage>
</organism>
<feature type="compositionally biased region" description="Low complexity" evidence="1">
    <location>
        <begin position="34"/>
        <end position="55"/>
    </location>
</feature>
<sequence length="483" mass="51369">MNVQTFGALQPAVLGASLVLSLACGPEWPDEGTDSNSGSGGTESTTGVEEPTGGEVPPPIERDACGQNVQEGWVTRCWNDNSFLRIGKDSNEQNAETIEEVVSSSNTEFARTCCEGLALDETANTSCEALCQHRACEAARINHLEFAENTPGIHFCENAQTCGFDMELCLQGTWHQQTIQFQTQSWSYFLRAGCEGVKSNEQVDEDGHFLWREKPEDDPANNPAMCSGSPNQLSDPQTVVGDDVAVQASGTTAMVAWAIGGASGVASASNATVDLSYNIHACDGGRCMALSNLHVGLPSTTVQGIAVENAHLVVYQVDTKPILQTTGSYAYAPGTIHAMLSAVAGLVPFSLRRSNVGAVQVQLSPGSDTLVLSGLKFDYTDSVLDAELQVDIVGDYTRRGPTAVIVPANVPIACDEPVTFRAASSDLDRQSLSHLWWVPNALVATSSTIDVVLPNGPHMIALVTKDPDGRLDATAITYTRTCR</sequence>
<dbReference type="Proteomes" id="UP001217838">
    <property type="component" value="Unassembled WGS sequence"/>
</dbReference>
<gene>
    <name evidence="2" type="ORF">POL58_18940</name>
</gene>
<feature type="region of interest" description="Disordered" evidence="1">
    <location>
        <begin position="27"/>
        <end position="64"/>
    </location>
</feature>
<evidence type="ECO:0000313" key="2">
    <source>
        <dbReference type="EMBL" id="MDC0669838.1"/>
    </source>
</evidence>
<dbReference type="EMBL" id="JAQNDN010000010">
    <property type="protein sequence ID" value="MDC0669838.1"/>
    <property type="molecule type" value="Genomic_DNA"/>
</dbReference>
<evidence type="ECO:0000256" key="1">
    <source>
        <dbReference type="SAM" id="MobiDB-lite"/>
    </source>
</evidence>
<accession>A0ABT5B6U4</accession>
<reference evidence="2 3" key="1">
    <citation type="submission" date="2022-11" db="EMBL/GenBank/DDBJ databases">
        <title>Minimal conservation of predation-associated metabolite biosynthetic gene clusters underscores biosynthetic potential of Myxococcota including descriptions for ten novel species: Archangium lansinium sp. nov., Myxococcus landrumus sp. nov., Nannocystis bai.</title>
        <authorList>
            <person name="Ahearne A."/>
            <person name="Stevens C."/>
            <person name="Dowd S."/>
        </authorList>
    </citation>
    <scope>NUCLEOTIDE SEQUENCE [LARGE SCALE GENOMIC DNA]</scope>
    <source>
        <strain evidence="2 3">NCELM</strain>
    </source>
</reference>
<comment type="caution">
    <text evidence="2">The sequence shown here is derived from an EMBL/GenBank/DDBJ whole genome shotgun (WGS) entry which is preliminary data.</text>
</comment>
<dbReference type="RefSeq" id="WP_271999645.1">
    <property type="nucleotide sequence ID" value="NZ_JAQNDN010000010.1"/>
</dbReference>
<evidence type="ECO:0000313" key="3">
    <source>
        <dbReference type="Proteomes" id="UP001217838"/>
    </source>
</evidence>